<dbReference type="Pfam" id="PF09335">
    <property type="entry name" value="VTT_dom"/>
    <property type="match status" value="1"/>
</dbReference>
<keyword evidence="10" id="KW-1185">Reference proteome</keyword>
<dbReference type="PANTHER" id="PTHR30353">
    <property type="entry name" value="INNER MEMBRANE PROTEIN DEDA-RELATED"/>
    <property type="match status" value="1"/>
</dbReference>
<dbReference type="GO" id="GO:0005886">
    <property type="term" value="C:plasma membrane"/>
    <property type="evidence" value="ECO:0007669"/>
    <property type="project" value="UniProtKB-SubCell"/>
</dbReference>
<feature type="transmembrane region" description="Helical" evidence="7">
    <location>
        <begin position="53"/>
        <end position="75"/>
    </location>
</feature>
<feature type="transmembrane region" description="Helical" evidence="7">
    <location>
        <begin position="151"/>
        <end position="171"/>
    </location>
</feature>
<organism evidence="9 10">
    <name type="scientific">Limosilactobacillus ingluviei</name>
    <dbReference type="NCBI Taxonomy" id="148604"/>
    <lineage>
        <taxon>Bacteria</taxon>
        <taxon>Bacillati</taxon>
        <taxon>Bacillota</taxon>
        <taxon>Bacilli</taxon>
        <taxon>Lactobacillales</taxon>
        <taxon>Lactobacillaceae</taxon>
        <taxon>Limosilactobacillus</taxon>
    </lineage>
</organism>
<feature type="domain" description="VTT" evidence="8">
    <location>
        <begin position="47"/>
        <end position="169"/>
    </location>
</feature>
<evidence type="ECO:0000256" key="6">
    <source>
        <dbReference type="ARBA" id="ARBA00023136"/>
    </source>
</evidence>
<dbReference type="STRING" id="1203076.GCA_000312405_01402"/>
<comment type="caution">
    <text evidence="9">The sequence shown here is derived from an EMBL/GenBank/DDBJ whole genome shotgun (WGS) entry which is preliminary data.</text>
</comment>
<sequence length="215" mass="23990">MAQFFYILTHLQEVIIPLFNWFGNWSYLLLFLVTFMETGLIIFPWLPGESLIFVAASLAALSPTIKISILVPGFFTAALLGDLTNYTIGTKLIRLPGLQKRVGGPRLAQTEAFFKRYGLLAVIFGRFVPVIRNFVPMIAGSAKFPLRKFMIGNLIGVTLWVALAAGLGYFFGSIPLVKEHFSLVVIGIVLLSTLPAGIIYSLRAIRRHIIKKRQF</sequence>
<accession>A0A0R2GT38</accession>
<dbReference type="PATRIC" id="fig|148604.4.peg.1078"/>
<evidence type="ECO:0000256" key="7">
    <source>
        <dbReference type="RuleBase" id="RU367016"/>
    </source>
</evidence>
<gene>
    <name evidence="9" type="ORF">IV41_GL001041</name>
</gene>
<reference evidence="9 10" key="1">
    <citation type="journal article" date="2015" name="Genome Announc.">
        <title>Expanding the biotechnology potential of lactobacilli through comparative genomics of 213 strains and associated genera.</title>
        <authorList>
            <person name="Sun Z."/>
            <person name="Harris H.M."/>
            <person name="McCann A."/>
            <person name="Guo C."/>
            <person name="Argimon S."/>
            <person name="Zhang W."/>
            <person name="Yang X."/>
            <person name="Jeffery I.B."/>
            <person name="Cooney J.C."/>
            <person name="Kagawa T.F."/>
            <person name="Liu W."/>
            <person name="Song Y."/>
            <person name="Salvetti E."/>
            <person name="Wrobel A."/>
            <person name="Rasinkangas P."/>
            <person name="Parkhill J."/>
            <person name="Rea M.C."/>
            <person name="O'Sullivan O."/>
            <person name="Ritari J."/>
            <person name="Douillard F.P."/>
            <person name="Paul Ross R."/>
            <person name="Yang R."/>
            <person name="Briner A.E."/>
            <person name="Felis G.E."/>
            <person name="de Vos W.M."/>
            <person name="Barrangou R."/>
            <person name="Klaenhammer T.R."/>
            <person name="Caufield P.W."/>
            <person name="Cui Y."/>
            <person name="Zhang H."/>
            <person name="O'Toole P.W."/>
        </authorList>
    </citation>
    <scope>NUCLEOTIDE SEQUENCE [LARGE SCALE GENOMIC DNA]</scope>
    <source>
        <strain evidence="9 10">DSM 14792</strain>
    </source>
</reference>
<dbReference type="InterPro" id="IPR032818">
    <property type="entry name" value="DedA-like"/>
</dbReference>
<dbReference type="PANTHER" id="PTHR30353:SF0">
    <property type="entry name" value="TRANSMEMBRANE PROTEIN"/>
    <property type="match status" value="1"/>
</dbReference>
<evidence type="ECO:0000256" key="3">
    <source>
        <dbReference type="ARBA" id="ARBA00022475"/>
    </source>
</evidence>
<dbReference type="OrthoDB" id="9813426at2"/>
<evidence type="ECO:0000256" key="2">
    <source>
        <dbReference type="ARBA" id="ARBA00010792"/>
    </source>
</evidence>
<evidence type="ECO:0000256" key="1">
    <source>
        <dbReference type="ARBA" id="ARBA00004651"/>
    </source>
</evidence>
<evidence type="ECO:0000256" key="4">
    <source>
        <dbReference type="ARBA" id="ARBA00022692"/>
    </source>
</evidence>
<dbReference type="RefSeq" id="WP_056994690.1">
    <property type="nucleotide sequence ID" value="NZ_JQBA01000029.1"/>
</dbReference>
<proteinExistence type="inferred from homology"/>
<keyword evidence="5 7" id="KW-1133">Transmembrane helix</keyword>
<comment type="subcellular location">
    <subcellularLocation>
        <location evidence="1 7">Cell membrane</location>
        <topology evidence="1 7">Multi-pass membrane protein</topology>
    </subcellularLocation>
</comment>
<protein>
    <recommendedName>
        <fullName evidence="8">VTT domain-containing protein</fullName>
    </recommendedName>
</protein>
<keyword evidence="4 7" id="KW-0812">Transmembrane</keyword>
<evidence type="ECO:0000313" key="10">
    <source>
        <dbReference type="Proteomes" id="UP000051639"/>
    </source>
</evidence>
<dbReference type="EMBL" id="JQBA01000029">
    <property type="protein sequence ID" value="KRN43904.1"/>
    <property type="molecule type" value="Genomic_DNA"/>
</dbReference>
<keyword evidence="3 7" id="KW-1003">Cell membrane</keyword>
<dbReference type="eggNOG" id="COG0586">
    <property type="taxonomic scope" value="Bacteria"/>
</dbReference>
<feature type="transmembrane region" description="Helical" evidence="7">
    <location>
        <begin position="183"/>
        <end position="205"/>
    </location>
</feature>
<comment type="similarity">
    <text evidence="2 7">Belongs to the DedA family.</text>
</comment>
<dbReference type="Proteomes" id="UP000051639">
    <property type="component" value="Unassembled WGS sequence"/>
</dbReference>
<evidence type="ECO:0000313" key="9">
    <source>
        <dbReference type="EMBL" id="KRN43904.1"/>
    </source>
</evidence>
<evidence type="ECO:0000259" key="8">
    <source>
        <dbReference type="Pfam" id="PF09335"/>
    </source>
</evidence>
<dbReference type="AlphaFoldDB" id="A0A0R2GT38"/>
<name>A0A0R2GT38_9LACO</name>
<keyword evidence="6 7" id="KW-0472">Membrane</keyword>
<evidence type="ECO:0000256" key="5">
    <source>
        <dbReference type="ARBA" id="ARBA00022989"/>
    </source>
</evidence>
<dbReference type="InterPro" id="IPR032816">
    <property type="entry name" value="VTT_dom"/>
</dbReference>
<feature type="transmembrane region" description="Helical" evidence="7">
    <location>
        <begin position="25"/>
        <end position="46"/>
    </location>
</feature>